<evidence type="ECO:0000313" key="2">
    <source>
        <dbReference type="Proteomes" id="UP000321570"/>
    </source>
</evidence>
<sequence>MRMCSDPINDHANLLWFDFPVGPLHVLRLIPSLPIPNTSSSPLPSSPTQLCLSNTQLSNLTLDLSLERVMHPVSLLEDHSFRKGISKAILLLYRTAIYPHAVYFYWKI</sequence>
<dbReference type="AlphaFoldDB" id="A0A564YHD3"/>
<proteinExistence type="predicted"/>
<evidence type="ECO:0000313" key="1">
    <source>
        <dbReference type="EMBL" id="VUZ46707.1"/>
    </source>
</evidence>
<keyword evidence="2" id="KW-1185">Reference proteome</keyword>
<name>A0A564YHD3_HYMDI</name>
<dbReference type="EMBL" id="CABIJS010000222">
    <property type="protein sequence ID" value="VUZ46707.1"/>
    <property type="molecule type" value="Genomic_DNA"/>
</dbReference>
<protein>
    <submittedName>
        <fullName evidence="1">Uncharacterized protein</fullName>
    </submittedName>
</protein>
<accession>A0A564YHD3</accession>
<organism evidence="1 2">
    <name type="scientific">Hymenolepis diminuta</name>
    <name type="common">Rat tapeworm</name>
    <dbReference type="NCBI Taxonomy" id="6216"/>
    <lineage>
        <taxon>Eukaryota</taxon>
        <taxon>Metazoa</taxon>
        <taxon>Spiralia</taxon>
        <taxon>Lophotrochozoa</taxon>
        <taxon>Platyhelminthes</taxon>
        <taxon>Cestoda</taxon>
        <taxon>Eucestoda</taxon>
        <taxon>Cyclophyllidea</taxon>
        <taxon>Hymenolepididae</taxon>
        <taxon>Hymenolepis</taxon>
    </lineage>
</organism>
<reference evidence="1 2" key="1">
    <citation type="submission" date="2019-07" db="EMBL/GenBank/DDBJ databases">
        <authorList>
            <person name="Jastrzebski P J."/>
            <person name="Paukszto L."/>
            <person name="Jastrzebski P J."/>
        </authorList>
    </citation>
    <scope>NUCLEOTIDE SEQUENCE [LARGE SCALE GENOMIC DNA]</scope>
    <source>
        <strain evidence="1 2">WMS-il1</strain>
    </source>
</reference>
<dbReference type="Proteomes" id="UP000321570">
    <property type="component" value="Unassembled WGS sequence"/>
</dbReference>
<gene>
    <name evidence="1" type="ORF">WMSIL1_LOCUS6420</name>
</gene>